<proteinExistence type="predicted"/>
<reference evidence="2 3" key="1">
    <citation type="journal article" date="2016" name="Nat. Commun.">
        <title>Thousands of microbial genomes shed light on interconnected biogeochemical processes in an aquifer system.</title>
        <authorList>
            <person name="Anantharaman K."/>
            <person name="Brown C.T."/>
            <person name="Hug L.A."/>
            <person name="Sharon I."/>
            <person name="Castelle C.J."/>
            <person name="Probst A.J."/>
            <person name="Thomas B.C."/>
            <person name="Singh A."/>
            <person name="Wilkins M.J."/>
            <person name="Karaoz U."/>
            <person name="Brodie E.L."/>
            <person name="Williams K.H."/>
            <person name="Hubbard S.S."/>
            <person name="Banfield J.F."/>
        </authorList>
    </citation>
    <scope>NUCLEOTIDE SEQUENCE [LARGE SCALE GENOMIC DNA]</scope>
</reference>
<evidence type="ECO:0000313" key="3">
    <source>
        <dbReference type="Proteomes" id="UP000177187"/>
    </source>
</evidence>
<dbReference type="AlphaFoldDB" id="A0A1F5F4J9"/>
<sequence>MKRLFVILLALGLVSAALAITAQIDTTGNMIKVEQRSTEELSGGKAVTTIFLEWGNINELTGVGFHAFDGFVDPEYGEISVTDVRMFDSGGAYRIGCDDKITNEGSDYVEWRASTLGATDGLTVRIVSDRDTAIHVKVGEWYGEFSLKAGKVVSDSLRATTSVWSPGTSAVTTVHTTTGTNRVNAWTEGMQIIVRWGNLDEFDSTPFESFDGYAEITSGDATIKVETWFSWEKDGQYAQGKDDEVTTNGPKEIKWRASVKGGDSDGLNIMVTPKSGTVKVKVVVGDWSKTFTFKKSTGGGGGGGGGDVWGPEIP</sequence>
<feature type="signal peptide" evidence="1">
    <location>
        <begin position="1"/>
        <end position="19"/>
    </location>
</feature>
<name>A0A1F5F4J9_9BACT</name>
<dbReference type="EMBL" id="MFAF01000101">
    <property type="protein sequence ID" value="OGD74506.1"/>
    <property type="molecule type" value="Genomic_DNA"/>
</dbReference>
<protein>
    <submittedName>
        <fullName evidence="2">Uncharacterized protein</fullName>
    </submittedName>
</protein>
<comment type="caution">
    <text evidence="2">The sequence shown here is derived from an EMBL/GenBank/DDBJ whole genome shotgun (WGS) entry which is preliminary data.</text>
</comment>
<feature type="chain" id="PRO_5009518520" evidence="1">
    <location>
        <begin position="20"/>
        <end position="314"/>
    </location>
</feature>
<evidence type="ECO:0000256" key="1">
    <source>
        <dbReference type="SAM" id="SignalP"/>
    </source>
</evidence>
<accession>A0A1F5F4J9</accession>
<dbReference type="Proteomes" id="UP000177187">
    <property type="component" value="Unassembled WGS sequence"/>
</dbReference>
<organism evidence="2 3">
    <name type="scientific">Candidatus Coatesbacteria bacterium RBG_13_66_14</name>
    <dbReference type="NCBI Taxonomy" id="1817816"/>
    <lineage>
        <taxon>Bacteria</taxon>
        <taxon>Candidatus Coatesiibacteriota</taxon>
    </lineage>
</organism>
<keyword evidence="1" id="KW-0732">Signal</keyword>
<gene>
    <name evidence="2" type="ORF">A2Y64_06280</name>
</gene>
<evidence type="ECO:0000313" key="2">
    <source>
        <dbReference type="EMBL" id="OGD74506.1"/>
    </source>
</evidence>